<protein>
    <recommendedName>
        <fullName evidence="9">3-methylmercaptopropionyl-CoA dehydrogenase</fullName>
        <ecNumber evidence="8">1.3.99.41</ecNumber>
    </recommendedName>
</protein>
<dbReference type="OrthoDB" id="9764895at2"/>
<dbReference type="Gene3D" id="2.40.110.10">
    <property type="entry name" value="Butyryl-CoA Dehydrogenase, subunit A, domain 2"/>
    <property type="match status" value="1"/>
</dbReference>
<dbReference type="Pfam" id="PF00441">
    <property type="entry name" value="Acyl-CoA_dh_1"/>
    <property type="match status" value="1"/>
</dbReference>
<dbReference type="PANTHER" id="PTHR42803">
    <property type="entry name" value="ACYL-COA DEHYDROGENASE"/>
    <property type="match status" value="1"/>
</dbReference>
<proteinExistence type="inferred from homology"/>
<evidence type="ECO:0000256" key="4">
    <source>
        <dbReference type="ARBA" id="ARBA00022827"/>
    </source>
</evidence>
<dbReference type="EC" id="1.3.99.41" evidence="8"/>
<dbReference type="InterPro" id="IPR006091">
    <property type="entry name" value="Acyl-CoA_Oxase/DH_mid-dom"/>
</dbReference>
<dbReference type="InterPro" id="IPR009100">
    <property type="entry name" value="AcylCoA_DH/oxidase_NM_dom_sf"/>
</dbReference>
<dbReference type="GO" id="GO:0016627">
    <property type="term" value="F:oxidoreductase activity, acting on the CH-CH group of donors"/>
    <property type="evidence" value="ECO:0007669"/>
    <property type="project" value="InterPro"/>
</dbReference>
<dbReference type="Pfam" id="PF12806">
    <property type="entry name" value="Acyl-CoA_dh_C"/>
    <property type="match status" value="1"/>
</dbReference>
<evidence type="ECO:0000256" key="6">
    <source>
        <dbReference type="ARBA" id="ARBA00051388"/>
    </source>
</evidence>
<dbReference type="Proteomes" id="UP000037507">
    <property type="component" value="Unassembled WGS sequence"/>
</dbReference>
<gene>
    <name evidence="14" type="ORF">H663_019435</name>
</gene>
<dbReference type="Pfam" id="PF02771">
    <property type="entry name" value="Acyl-CoA_dh_N"/>
    <property type="match status" value="1"/>
</dbReference>
<keyword evidence="15" id="KW-1185">Reference proteome</keyword>
<reference evidence="14" key="1">
    <citation type="submission" date="2017-04" db="EMBL/GenBank/DDBJ databases">
        <title>Unexpected and diverse lifestyles within the genus Limnohabitans.</title>
        <authorList>
            <person name="Kasalicky V."/>
            <person name="Mehrshad M."/>
            <person name="Andrei S.-A."/>
            <person name="Salcher M."/>
            <person name="Kratochvilova H."/>
            <person name="Simek K."/>
            <person name="Ghai R."/>
        </authorList>
    </citation>
    <scope>NUCLEOTIDE SEQUENCE [LARGE SCALE GENOMIC DNA]</scope>
    <source>
        <strain evidence="14">II-D5</strain>
    </source>
</reference>
<evidence type="ECO:0000259" key="12">
    <source>
        <dbReference type="Pfam" id="PF02771"/>
    </source>
</evidence>
<evidence type="ECO:0000256" key="8">
    <source>
        <dbReference type="ARBA" id="ARBA00066694"/>
    </source>
</evidence>
<dbReference type="Gene3D" id="1.20.140.10">
    <property type="entry name" value="Butyryl-CoA Dehydrogenase, subunit A, domain 3"/>
    <property type="match status" value="1"/>
</dbReference>
<evidence type="ECO:0000259" key="10">
    <source>
        <dbReference type="Pfam" id="PF00441"/>
    </source>
</evidence>
<dbReference type="Gene3D" id="1.10.540.10">
    <property type="entry name" value="Acyl-CoA dehydrogenase/oxidase, N-terminal domain"/>
    <property type="match status" value="1"/>
</dbReference>
<name>A0A2T7U8K0_9BURK</name>
<evidence type="ECO:0000256" key="7">
    <source>
        <dbReference type="ARBA" id="ARBA00058683"/>
    </source>
</evidence>
<keyword evidence="4" id="KW-0274">FAD</keyword>
<comment type="similarity">
    <text evidence="2">Belongs to the acyl-CoA dehydrogenase family.</text>
</comment>
<evidence type="ECO:0000313" key="15">
    <source>
        <dbReference type="Proteomes" id="UP000037507"/>
    </source>
</evidence>
<dbReference type="InterPro" id="IPR013786">
    <property type="entry name" value="AcylCoA_DH/ox_N"/>
</dbReference>
<feature type="domain" description="Acyl-CoA dehydrogenase/oxidase C-terminal" evidence="10">
    <location>
        <begin position="285"/>
        <end position="451"/>
    </location>
</feature>
<dbReference type="FunFam" id="2.40.110.10:FF:000031">
    <property type="entry name" value="Acyl-CoA dehydrogenase, putative"/>
    <property type="match status" value="1"/>
</dbReference>
<feature type="domain" description="Acetyl-CoA dehydrogenase-like C-terminal" evidence="13">
    <location>
        <begin position="477"/>
        <end position="598"/>
    </location>
</feature>
<evidence type="ECO:0000313" key="14">
    <source>
        <dbReference type="EMBL" id="PVE41018.1"/>
    </source>
</evidence>
<dbReference type="AlphaFoldDB" id="A0A2T7U8K0"/>
<feature type="domain" description="Acyl-CoA oxidase/dehydrogenase middle" evidence="11">
    <location>
        <begin position="165"/>
        <end position="274"/>
    </location>
</feature>
<dbReference type="STRING" id="1293045.H663_00260"/>
<accession>A0A2T7U8K0</accession>
<evidence type="ECO:0000256" key="1">
    <source>
        <dbReference type="ARBA" id="ARBA00001974"/>
    </source>
</evidence>
<evidence type="ECO:0000256" key="3">
    <source>
        <dbReference type="ARBA" id="ARBA00022630"/>
    </source>
</evidence>
<evidence type="ECO:0000259" key="13">
    <source>
        <dbReference type="Pfam" id="PF12806"/>
    </source>
</evidence>
<dbReference type="InterPro" id="IPR036250">
    <property type="entry name" value="AcylCo_DH-like_C"/>
</dbReference>
<dbReference type="InterPro" id="IPR052166">
    <property type="entry name" value="Diverse_Acyl-CoA_DH"/>
</dbReference>
<feature type="domain" description="Acyl-CoA dehydrogenase/oxidase N-terminal" evidence="12">
    <location>
        <begin position="81"/>
        <end position="160"/>
    </location>
</feature>
<dbReference type="PANTHER" id="PTHR42803:SF1">
    <property type="entry name" value="BROAD-SPECIFICITY LINEAR ACYL-COA DEHYDROGENASE FADE5"/>
    <property type="match status" value="1"/>
</dbReference>
<dbReference type="InterPro" id="IPR009075">
    <property type="entry name" value="AcylCo_DH/oxidase_C"/>
</dbReference>
<dbReference type="GO" id="GO:0050660">
    <property type="term" value="F:flavin adenine dinucleotide binding"/>
    <property type="evidence" value="ECO:0007669"/>
    <property type="project" value="InterPro"/>
</dbReference>
<comment type="catalytic activity">
    <reaction evidence="6">
        <text>3-(methylsulfanyl)propanoyl-CoA + oxidized [electron-transfer flavoprotein] + H(+) = 3-(methylsulfanyl)acryloyl-CoA + reduced [electron-transfer flavoprotein]</text>
        <dbReference type="Rhea" id="RHEA:52612"/>
        <dbReference type="Rhea" id="RHEA-COMP:10685"/>
        <dbReference type="Rhea" id="RHEA-COMP:10686"/>
        <dbReference type="ChEBI" id="CHEBI:15378"/>
        <dbReference type="ChEBI" id="CHEBI:57692"/>
        <dbReference type="ChEBI" id="CHEBI:58307"/>
        <dbReference type="ChEBI" id="CHEBI:82815"/>
        <dbReference type="ChEBI" id="CHEBI:84994"/>
        <dbReference type="EC" id="1.3.99.41"/>
    </reaction>
    <physiologicalReaction direction="left-to-right" evidence="6">
        <dbReference type="Rhea" id="RHEA:52613"/>
    </physiologicalReaction>
</comment>
<evidence type="ECO:0000259" key="11">
    <source>
        <dbReference type="Pfam" id="PF02770"/>
    </source>
</evidence>
<comment type="cofactor">
    <cofactor evidence="1">
        <name>FAD</name>
        <dbReference type="ChEBI" id="CHEBI:57692"/>
    </cofactor>
</comment>
<comment type="caution">
    <text evidence="14">The sequence shown here is derived from an EMBL/GenBank/DDBJ whole genome shotgun (WGS) entry which is preliminary data.</text>
</comment>
<dbReference type="InterPro" id="IPR037069">
    <property type="entry name" value="AcylCoA_DH/ox_N_sf"/>
</dbReference>
<dbReference type="InterPro" id="IPR046373">
    <property type="entry name" value="Acyl-CoA_Oxase/DH_mid-dom_sf"/>
</dbReference>
<sequence length="603" mass="65343">MPIYTPPLRDMQFVLHELLNVSAELKALPKHADTDADTINAVLEEGGKFAAEVVFPINISGDAQGCQLNRDTHEVKAPDGFKEAYAQYVAGGWPSLSCDPEYGGQGLPFVVNQCFYEMLNSSNQAWTMYPGLSHGAYECLHAHGTPEQKALYLPKLTSGEWTGTMCLTEPHCGTDLGMLRTKAEPQADGTYKLSGQKIFISAGEHNLAPNIVHLVLARLPDAPPGSKGISLFIVPKFNVAADGSMGERNGIYCGGLEHKMGIHGNSTCQMVLDEAVGTLVGQPHKGLAAMFVMMNAARLGVGNQSLGLTEVAYQNALAYAKDRVQMRSLTGVKAPGKPADPIIVHPDVRRMLMTAKAYAEGGRALACYCALLLDKEINHPDEAVRAEAAEVVALLTPIVKAFTTDNAWEATSACQQVFGGHGYIKEWGMEQFVRDARINMIYEGTNTIQSLDLLGRKVLGNQGATLKKFGKLVEQLVKAEMANEAMGEFIKPLADLGQKLTQLTGEVGMKAMSNADEVGAAAVDYLRVVGHLVLGYFWARSAQIALAKLAEAEEEAQRPDPFYQAKLQTARFYFTRLMPETSSLMRRIRAGSDVLMDTDAALA</sequence>
<evidence type="ECO:0000256" key="5">
    <source>
        <dbReference type="ARBA" id="ARBA00023002"/>
    </source>
</evidence>
<evidence type="ECO:0000256" key="9">
    <source>
        <dbReference type="ARBA" id="ARBA00069043"/>
    </source>
</evidence>
<dbReference type="RefSeq" id="WP_053168679.1">
    <property type="nucleotide sequence ID" value="NZ_LFYT02000045.1"/>
</dbReference>
<comment type="function">
    <text evidence="7">Involved in the assimilation of dimethylsulphoniopropionate (DMSP), an important compound in the fixation of carbon in marine phytoplankton, by mediating the conversion of 3-(methylthio)propanoyl-CoA (MMPA-CoA) to 3-(methylthio)acryloyl-CoA (MTA-CoA).</text>
</comment>
<organism evidence="14 15">
    <name type="scientific">Limnohabitans planktonicus II-D5</name>
    <dbReference type="NCBI Taxonomy" id="1293045"/>
    <lineage>
        <taxon>Bacteria</taxon>
        <taxon>Pseudomonadati</taxon>
        <taxon>Pseudomonadota</taxon>
        <taxon>Betaproteobacteria</taxon>
        <taxon>Burkholderiales</taxon>
        <taxon>Comamonadaceae</taxon>
        <taxon>Limnohabitans</taxon>
    </lineage>
</organism>
<keyword evidence="3" id="KW-0285">Flavoprotein</keyword>
<evidence type="ECO:0000256" key="2">
    <source>
        <dbReference type="ARBA" id="ARBA00009347"/>
    </source>
</evidence>
<dbReference type="SUPFAM" id="SSF47203">
    <property type="entry name" value="Acyl-CoA dehydrogenase C-terminal domain-like"/>
    <property type="match status" value="1"/>
</dbReference>
<dbReference type="EMBL" id="LFYT02000045">
    <property type="protein sequence ID" value="PVE41018.1"/>
    <property type="molecule type" value="Genomic_DNA"/>
</dbReference>
<dbReference type="InterPro" id="IPR025878">
    <property type="entry name" value="Acyl-CoA_dh-like_C_dom"/>
</dbReference>
<keyword evidence="5" id="KW-0560">Oxidoreductase</keyword>
<dbReference type="SUPFAM" id="SSF56645">
    <property type="entry name" value="Acyl-CoA dehydrogenase NM domain-like"/>
    <property type="match status" value="1"/>
</dbReference>
<dbReference type="Pfam" id="PF02770">
    <property type="entry name" value="Acyl-CoA_dh_M"/>
    <property type="match status" value="1"/>
</dbReference>